<protein>
    <submittedName>
        <fullName evidence="3">Nucleoside-diphosphate-sugar epimerases</fullName>
    </submittedName>
</protein>
<dbReference type="Gene3D" id="3.40.50.720">
    <property type="entry name" value="NAD(P)-binding Rossmann-like Domain"/>
    <property type="match status" value="1"/>
</dbReference>
<proteinExistence type="predicted"/>
<sequence length="298" mass="33051">MGVFFFGMGYSSQASASAIHDIVDMDVEIFGTTRSRPRAGELARAGIRSHAFDGREPGVMLAADLVRSEKVIISIPPANGVDPVLAHHRNELDRAKNLNWLGYFSTVGVYGDAQGAWVDETAPCNAKNERSRQRIKVEELWRDYARERKLPLAIFRIGGIYGPTRSSLDKLRAGKAHRIIKKDQVFNRIHVEDIGRICALAMRANLNGTFNLSDDEPAPPQDVVAYAAELAAIDPPEEIMFEDADLTDMARSFYNDNKRVSNAAIKKTLGIELLYPTYREGIKAIFASEDTGENPQKA</sequence>
<dbReference type="AlphaFoldDB" id="A0A3B0U039"/>
<name>A0A3B0U039_9ZZZZ</name>
<evidence type="ECO:0000259" key="2">
    <source>
        <dbReference type="Pfam" id="PF01370"/>
    </source>
</evidence>
<gene>
    <name evidence="3" type="ORF">MNBD_ALPHA12-25</name>
</gene>
<dbReference type="InterPro" id="IPR036291">
    <property type="entry name" value="NAD(P)-bd_dom_sf"/>
</dbReference>
<evidence type="ECO:0000313" key="3">
    <source>
        <dbReference type="EMBL" id="VAW14174.1"/>
    </source>
</evidence>
<evidence type="ECO:0000256" key="1">
    <source>
        <dbReference type="ARBA" id="ARBA00023027"/>
    </source>
</evidence>
<dbReference type="SUPFAM" id="SSF51735">
    <property type="entry name" value="NAD(P)-binding Rossmann-fold domains"/>
    <property type="match status" value="1"/>
</dbReference>
<reference evidence="3" key="1">
    <citation type="submission" date="2018-06" db="EMBL/GenBank/DDBJ databases">
        <authorList>
            <person name="Zhirakovskaya E."/>
        </authorList>
    </citation>
    <scope>NUCLEOTIDE SEQUENCE</scope>
</reference>
<dbReference type="CDD" id="cd05266">
    <property type="entry name" value="SDR_a4"/>
    <property type="match status" value="1"/>
</dbReference>
<dbReference type="PANTHER" id="PTHR43574">
    <property type="entry name" value="EPIMERASE-RELATED"/>
    <property type="match status" value="1"/>
</dbReference>
<dbReference type="InterPro" id="IPR001509">
    <property type="entry name" value="Epimerase_deHydtase"/>
</dbReference>
<keyword evidence="1" id="KW-0520">NAD</keyword>
<dbReference type="Pfam" id="PF01370">
    <property type="entry name" value="Epimerase"/>
    <property type="match status" value="1"/>
</dbReference>
<dbReference type="EMBL" id="UOEO01000005">
    <property type="protein sequence ID" value="VAW14174.1"/>
    <property type="molecule type" value="Genomic_DNA"/>
</dbReference>
<accession>A0A3B0U039</accession>
<feature type="domain" description="NAD-dependent epimerase/dehydratase" evidence="2">
    <location>
        <begin position="100"/>
        <end position="211"/>
    </location>
</feature>
<organism evidence="3">
    <name type="scientific">hydrothermal vent metagenome</name>
    <dbReference type="NCBI Taxonomy" id="652676"/>
    <lineage>
        <taxon>unclassified sequences</taxon>
        <taxon>metagenomes</taxon>
        <taxon>ecological metagenomes</taxon>
    </lineage>
</organism>